<dbReference type="InterPro" id="IPR036390">
    <property type="entry name" value="WH_DNA-bd_sf"/>
</dbReference>
<proteinExistence type="inferred from homology"/>
<evidence type="ECO:0000313" key="5">
    <source>
        <dbReference type="EMBL" id="PCR99314.1"/>
    </source>
</evidence>
<organism evidence="5 6">
    <name type="scientific">Lactococcus fujiensis JCM 16395</name>
    <dbReference type="NCBI Taxonomy" id="1291764"/>
    <lineage>
        <taxon>Bacteria</taxon>
        <taxon>Bacillati</taxon>
        <taxon>Bacillota</taxon>
        <taxon>Bacilli</taxon>
        <taxon>Lactobacillales</taxon>
        <taxon>Streptococcaceae</taxon>
        <taxon>Lactococcus</taxon>
    </lineage>
</organism>
<dbReference type="Pfam" id="PF03965">
    <property type="entry name" value="Penicillinase_R"/>
    <property type="match status" value="1"/>
</dbReference>
<keyword evidence="2" id="KW-0805">Transcription regulation</keyword>
<dbReference type="NCBIfam" id="TIGR02698">
    <property type="entry name" value="CopY_TcrY"/>
    <property type="match status" value="1"/>
</dbReference>
<comment type="similarity">
    <text evidence="1">Belongs to the BlaI transcriptional regulatory family.</text>
</comment>
<evidence type="ECO:0000256" key="4">
    <source>
        <dbReference type="ARBA" id="ARBA00023163"/>
    </source>
</evidence>
<name>A0A2A5RJG8_9LACT</name>
<accession>A0A2A5RJG8</accession>
<sequence>MEEECNISNAEMVVMRVIWSLGEARVDEIMNQIPEHLDWSLATVKTLLGRLVKKGMLATEKEGRKFVYQPLMKECTAVGLMGKSLLGKVCATKQSELIAGMIDFSELTDADVALLTESLAQKETISKVDCTCIQDYNSISCAHETELVECDTVLV</sequence>
<dbReference type="AlphaFoldDB" id="A0A2A5RJG8"/>
<dbReference type="PIRSF" id="PIRSF019455">
    <property type="entry name" value="CopR_AtkY"/>
    <property type="match status" value="1"/>
</dbReference>
<evidence type="ECO:0000256" key="3">
    <source>
        <dbReference type="ARBA" id="ARBA00023125"/>
    </source>
</evidence>
<reference evidence="5 6" key="1">
    <citation type="submission" date="2014-12" db="EMBL/GenBank/DDBJ databases">
        <title>Draft genome sequences of 10 type strains of Lactococcus.</title>
        <authorList>
            <person name="Sun Z."/>
            <person name="Zhong Z."/>
            <person name="Liu W."/>
            <person name="Zhang W."/>
            <person name="Zhang H."/>
        </authorList>
    </citation>
    <scope>NUCLEOTIDE SEQUENCE [LARGE SCALE GENOMIC DNA]</scope>
    <source>
        <strain evidence="5 6">JCM 16395</strain>
    </source>
</reference>
<dbReference type="InterPro" id="IPR005650">
    <property type="entry name" value="BlaI_family"/>
</dbReference>
<dbReference type="EMBL" id="JXJU01000009">
    <property type="protein sequence ID" value="PCR99314.1"/>
    <property type="molecule type" value="Genomic_DNA"/>
</dbReference>
<dbReference type="Proteomes" id="UP000218181">
    <property type="component" value="Unassembled WGS sequence"/>
</dbReference>
<dbReference type="InterPro" id="IPR036388">
    <property type="entry name" value="WH-like_DNA-bd_sf"/>
</dbReference>
<gene>
    <name evidence="5" type="ORF">RT41_GL001955</name>
</gene>
<dbReference type="GO" id="GO:0045892">
    <property type="term" value="P:negative regulation of DNA-templated transcription"/>
    <property type="evidence" value="ECO:0007669"/>
    <property type="project" value="InterPro"/>
</dbReference>
<dbReference type="GO" id="GO:0003677">
    <property type="term" value="F:DNA binding"/>
    <property type="evidence" value="ECO:0007669"/>
    <property type="project" value="UniProtKB-KW"/>
</dbReference>
<keyword evidence="4" id="KW-0804">Transcription</keyword>
<comment type="caution">
    <text evidence="5">The sequence shown here is derived from an EMBL/GenBank/DDBJ whole genome shotgun (WGS) entry which is preliminary data.</text>
</comment>
<evidence type="ECO:0000313" key="6">
    <source>
        <dbReference type="Proteomes" id="UP000218181"/>
    </source>
</evidence>
<dbReference type="InterPro" id="IPR014071">
    <property type="entry name" value="Cu_transp_CopY/TcrY"/>
</dbReference>
<evidence type="ECO:0000256" key="1">
    <source>
        <dbReference type="ARBA" id="ARBA00011046"/>
    </source>
</evidence>
<keyword evidence="6" id="KW-1185">Reference proteome</keyword>
<dbReference type="Gene3D" id="1.10.10.10">
    <property type="entry name" value="Winged helix-like DNA-binding domain superfamily/Winged helix DNA-binding domain"/>
    <property type="match status" value="1"/>
</dbReference>
<dbReference type="SUPFAM" id="SSF46785">
    <property type="entry name" value="Winged helix' DNA-binding domain"/>
    <property type="match status" value="1"/>
</dbReference>
<protein>
    <submittedName>
        <fullName evidence="5">Transcriptional regulator</fullName>
    </submittedName>
</protein>
<dbReference type="STRING" id="1291764.GCA_001311235_01390"/>
<keyword evidence="3" id="KW-0238">DNA-binding</keyword>
<evidence type="ECO:0000256" key="2">
    <source>
        <dbReference type="ARBA" id="ARBA00023015"/>
    </source>
</evidence>